<feature type="compositionally biased region" description="Basic and acidic residues" evidence="1">
    <location>
        <begin position="17"/>
        <end position="27"/>
    </location>
</feature>
<dbReference type="EMBL" id="BLXT01002152">
    <property type="protein sequence ID" value="GFN91542.1"/>
    <property type="molecule type" value="Genomic_DNA"/>
</dbReference>
<gene>
    <name evidence="2" type="ORF">PoB_001804800</name>
</gene>
<dbReference type="AlphaFoldDB" id="A0AAV3ZAA4"/>
<accession>A0AAV3ZAA4</accession>
<sequence length="76" mass="8471">MHEDKVAYNWMLKEQSKKEGCRGKDDLQAAGETNQANTGFTPLESYDDENVLTTGSQPRSKVTLSLGVVPFMTFQT</sequence>
<feature type="compositionally biased region" description="Polar residues" evidence="1">
    <location>
        <begin position="31"/>
        <end position="40"/>
    </location>
</feature>
<name>A0AAV3ZAA4_9GAST</name>
<keyword evidence="3" id="KW-1185">Reference proteome</keyword>
<evidence type="ECO:0000313" key="2">
    <source>
        <dbReference type="EMBL" id="GFN91542.1"/>
    </source>
</evidence>
<evidence type="ECO:0000313" key="3">
    <source>
        <dbReference type="Proteomes" id="UP000735302"/>
    </source>
</evidence>
<organism evidence="2 3">
    <name type="scientific">Plakobranchus ocellatus</name>
    <dbReference type="NCBI Taxonomy" id="259542"/>
    <lineage>
        <taxon>Eukaryota</taxon>
        <taxon>Metazoa</taxon>
        <taxon>Spiralia</taxon>
        <taxon>Lophotrochozoa</taxon>
        <taxon>Mollusca</taxon>
        <taxon>Gastropoda</taxon>
        <taxon>Heterobranchia</taxon>
        <taxon>Euthyneura</taxon>
        <taxon>Panpulmonata</taxon>
        <taxon>Sacoglossa</taxon>
        <taxon>Placobranchoidea</taxon>
        <taxon>Plakobranchidae</taxon>
        <taxon>Plakobranchus</taxon>
    </lineage>
</organism>
<comment type="caution">
    <text evidence="2">The sequence shown here is derived from an EMBL/GenBank/DDBJ whole genome shotgun (WGS) entry which is preliminary data.</text>
</comment>
<evidence type="ECO:0000256" key="1">
    <source>
        <dbReference type="SAM" id="MobiDB-lite"/>
    </source>
</evidence>
<feature type="region of interest" description="Disordered" evidence="1">
    <location>
        <begin position="17"/>
        <end position="58"/>
    </location>
</feature>
<dbReference type="Proteomes" id="UP000735302">
    <property type="component" value="Unassembled WGS sequence"/>
</dbReference>
<reference evidence="2 3" key="1">
    <citation type="journal article" date="2021" name="Elife">
        <title>Chloroplast acquisition without the gene transfer in kleptoplastic sea slugs, Plakobranchus ocellatus.</title>
        <authorList>
            <person name="Maeda T."/>
            <person name="Takahashi S."/>
            <person name="Yoshida T."/>
            <person name="Shimamura S."/>
            <person name="Takaki Y."/>
            <person name="Nagai Y."/>
            <person name="Toyoda A."/>
            <person name="Suzuki Y."/>
            <person name="Arimoto A."/>
            <person name="Ishii H."/>
            <person name="Satoh N."/>
            <person name="Nishiyama T."/>
            <person name="Hasebe M."/>
            <person name="Maruyama T."/>
            <person name="Minagawa J."/>
            <person name="Obokata J."/>
            <person name="Shigenobu S."/>
        </authorList>
    </citation>
    <scope>NUCLEOTIDE SEQUENCE [LARGE SCALE GENOMIC DNA]</scope>
</reference>
<proteinExistence type="predicted"/>
<protein>
    <submittedName>
        <fullName evidence="2">Uncharacterized protein</fullName>
    </submittedName>
</protein>